<dbReference type="Pfam" id="PF01261">
    <property type="entry name" value="AP_endonuc_2"/>
    <property type="match status" value="1"/>
</dbReference>
<dbReference type="GO" id="GO:0003677">
    <property type="term" value="F:DNA binding"/>
    <property type="evidence" value="ECO:0007669"/>
    <property type="project" value="InterPro"/>
</dbReference>
<comment type="similarity">
    <text evidence="2">Belongs to the AP endonuclease 2 family.</text>
</comment>
<sequence length="255" mass="28323">MNIGAHIPSKNAVEEIKLRKGDTFQIFISSPQMWKSPKPREDLEELQDYDGPIYVHAPYLINVATPNNKVRHPSRKLLKDTCKVAASFGAKGVIVHGGSVGEGGDIGVGYDNWRKAIEHVEDTGMKVLVENTAGGKNSVARYMDSIERLWEVIGHLNVGLCLDTCHTWAGGIPTEKAVKGFKKLVKNIDLVHFNDSKDGFESSRDRHENLGKGNIPKAELEYVIKNCKSDIVVETPGGLEAQKKDIAWIKRRLKK</sequence>
<evidence type="ECO:0000256" key="4">
    <source>
        <dbReference type="ARBA" id="ARBA00022763"/>
    </source>
</evidence>
<evidence type="ECO:0000256" key="5">
    <source>
        <dbReference type="ARBA" id="ARBA00022801"/>
    </source>
</evidence>
<evidence type="ECO:0000256" key="6">
    <source>
        <dbReference type="ARBA" id="ARBA00022833"/>
    </source>
</evidence>
<keyword evidence="4" id="KW-0227">DNA damage</keyword>
<dbReference type="GO" id="GO:0008081">
    <property type="term" value="F:phosphoric diester hydrolase activity"/>
    <property type="evidence" value="ECO:0007669"/>
    <property type="project" value="TreeGrafter"/>
</dbReference>
<feature type="domain" description="Xylose isomerase-like TIM barrel" evidence="8">
    <location>
        <begin position="36"/>
        <end position="251"/>
    </location>
</feature>
<keyword evidence="3" id="KW-0479">Metal-binding</keyword>
<name>S5DQB5_9ACTN</name>
<evidence type="ECO:0000256" key="1">
    <source>
        <dbReference type="ARBA" id="ARBA00001947"/>
    </source>
</evidence>
<dbReference type="AlphaFoldDB" id="S5DQB5"/>
<dbReference type="SUPFAM" id="SSF51658">
    <property type="entry name" value="Xylose isomerase-like"/>
    <property type="match status" value="1"/>
</dbReference>
<dbReference type="GO" id="GO:0006284">
    <property type="term" value="P:base-excision repair"/>
    <property type="evidence" value="ECO:0007669"/>
    <property type="project" value="TreeGrafter"/>
</dbReference>
<dbReference type="Gene3D" id="3.20.20.150">
    <property type="entry name" value="Divalent-metal-dependent TIM barrel enzymes"/>
    <property type="match status" value="1"/>
</dbReference>
<dbReference type="GO" id="GO:0008270">
    <property type="term" value="F:zinc ion binding"/>
    <property type="evidence" value="ECO:0007669"/>
    <property type="project" value="InterPro"/>
</dbReference>
<organism evidence="9">
    <name type="scientific">Candidatus Actinomarina minuta</name>
    <dbReference type="NCBI Taxonomy" id="1389454"/>
    <lineage>
        <taxon>Bacteria</taxon>
        <taxon>Bacillati</taxon>
        <taxon>Actinomycetota</taxon>
        <taxon>Actinomycetes</taxon>
        <taxon>Candidatus Actinomarinidae</taxon>
        <taxon>Candidatus Actinomarinales</taxon>
        <taxon>Candidatus Actinomarineae</taxon>
        <taxon>Candidatus Actinomarinaceae</taxon>
        <taxon>Candidatus Actinomarina</taxon>
    </lineage>
</organism>
<evidence type="ECO:0000256" key="3">
    <source>
        <dbReference type="ARBA" id="ARBA00022723"/>
    </source>
</evidence>
<dbReference type="InterPro" id="IPR018246">
    <property type="entry name" value="AP_endonuc_F2_Zn_BS"/>
</dbReference>
<dbReference type="PROSITE" id="PS00730">
    <property type="entry name" value="AP_NUCLEASE_F2_2"/>
    <property type="match status" value="1"/>
</dbReference>
<keyword evidence="5" id="KW-0378">Hydrolase</keyword>
<dbReference type="PANTHER" id="PTHR21445">
    <property type="entry name" value="ENDONUCLEASE IV ENDODEOXYRIBONUCLEASE IV"/>
    <property type="match status" value="1"/>
</dbReference>
<dbReference type="InterPro" id="IPR013022">
    <property type="entry name" value="Xyl_isomerase-like_TIM-brl"/>
</dbReference>
<proteinExistence type="inferred from homology"/>
<keyword evidence="7" id="KW-0234">DNA repair</keyword>
<reference evidence="9" key="1">
    <citation type="journal article" date="2013" name="Sci. Rep.">
        <title>Metagenomics uncovers a new group of low GC and ultra-small marine Actinobacteria.</title>
        <authorList>
            <person name="Ghai R."/>
            <person name="Mizuno C.M."/>
            <person name="Picazo A."/>
            <person name="Camacho A."/>
            <person name="Rodriguez-Valera F."/>
        </authorList>
    </citation>
    <scope>NUCLEOTIDE SEQUENCE</scope>
</reference>
<dbReference type="GO" id="GO:0003906">
    <property type="term" value="F:DNA-(apurinic or apyrimidinic site) endonuclease activity"/>
    <property type="evidence" value="ECO:0007669"/>
    <property type="project" value="TreeGrafter"/>
</dbReference>
<dbReference type="PANTHER" id="PTHR21445:SF0">
    <property type="entry name" value="APURINIC-APYRIMIDINIC ENDONUCLEASE"/>
    <property type="match status" value="1"/>
</dbReference>
<dbReference type="CDD" id="cd00019">
    <property type="entry name" value="AP2Ec"/>
    <property type="match status" value="1"/>
</dbReference>
<dbReference type="NCBIfam" id="NF002198">
    <property type="entry name" value="PRK01060.1-3"/>
    <property type="match status" value="1"/>
</dbReference>
<dbReference type="NCBIfam" id="TIGR00587">
    <property type="entry name" value="nfo"/>
    <property type="match status" value="1"/>
</dbReference>
<evidence type="ECO:0000259" key="8">
    <source>
        <dbReference type="Pfam" id="PF01261"/>
    </source>
</evidence>
<protein>
    <submittedName>
        <fullName evidence="9">Endonuclease IV</fullName>
    </submittedName>
</protein>
<dbReference type="InterPro" id="IPR036237">
    <property type="entry name" value="Xyl_isomerase-like_sf"/>
</dbReference>
<dbReference type="InterPro" id="IPR001719">
    <property type="entry name" value="AP_endonuc_2"/>
</dbReference>
<evidence type="ECO:0000256" key="7">
    <source>
        <dbReference type="ARBA" id="ARBA00023204"/>
    </source>
</evidence>
<accession>S5DQB5</accession>
<dbReference type="SMART" id="SM00518">
    <property type="entry name" value="AP2Ec"/>
    <property type="match status" value="1"/>
</dbReference>
<evidence type="ECO:0000256" key="2">
    <source>
        <dbReference type="ARBA" id="ARBA00005340"/>
    </source>
</evidence>
<keyword evidence="6" id="KW-0862">Zinc</keyword>
<dbReference type="PROSITE" id="PS00729">
    <property type="entry name" value="AP_NUCLEASE_F2_1"/>
    <property type="match status" value="1"/>
</dbReference>
<keyword evidence="9" id="KW-0540">Nuclease</keyword>
<dbReference type="PROSITE" id="PS51432">
    <property type="entry name" value="AP_NUCLEASE_F2_4"/>
    <property type="match status" value="1"/>
</dbReference>
<dbReference type="EMBL" id="KC811120">
    <property type="protein sequence ID" value="AGQ19045.1"/>
    <property type="molecule type" value="Genomic_DNA"/>
</dbReference>
<keyword evidence="9" id="KW-0255">Endonuclease</keyword>
<comment type="cofactor">
    <cofactor evidence="1">
        <name>Zn(2+)</name>
        <dbReference type="ChEBI" id="CHEBI:29105"/>
    </cofactor>
</comment>
<evidence type="ECO:0000313" key="9">
    <source>
        <dbReference type="EMBL" id="AGQ19045.1"/>
    </source>
</evidence>